<evidence type="ECO:0008006" key="6">
    <source>
        <dbReference type="Google" id="ProtNLM"/>
    </source>
</evidence>
<feature type="region of interest" description="Disordered" evidence="1">
    <location>
        <begin position="247"/>
        <end position="312"/>
    </location>
</feature>
<dbReference type="Pfam" id="PF14111">
    <property type="entry name" value="DUF4283"/>
    <property type="match status" value="1"/>
</dbReference>
<sequence length="527" mass="59163">MSSSKEIYYLTDELKVHCLQTEENPPQNNEFTLVTKIITQKSNNLNAFKNSILRSWNPSGKVLTNPLQNNTMAFIFNKEEDINKILNATWTFRDQQIAIARWPPDKSITEVNLNKILFWVHVFGIPVCYANLTTAQAIGGMIGTFVKSDINLATQKWKRSIRIQVELDINKPLISSMVLYCNSRSRFLTEIRYERLTDFCFKCGLLGHKIISCENPMTEIPKSIADNVFGPWMKVENTHIMNPKFHHLEDYPDQRNPNLNSSCSGQSTPGRGSPQYLGNSDESPDGRNFGKAKEASISVAQDSDHEMTGEGVEEISTAEIEKSKGNPLVNISGHSLQSQKQKDVEEIPQKEFPSSDTISIVGLYHKNGEDTVNPKPLFQEESSFAETKDLLQTEKIEISPIALNDIIATGPMDITNVWASPDLGQSLKRKFESPTLSEIDPLSKDSSSSRSDYLSDTTLKSPISPNPNNPQAKKLKLEPERKQIAPTPTYSIHRNTDGSPKLHKNRDISKVSSFQTNCSDPEKGSRE</sequence>
<gene>
    <name evidence="4" type="ORF">CASFOL_005667</name>
</gene>
<feature type="domain" description="Zinc knuckle CX2CX4HX4C" evidence="3">
    <location>
        <begin position="167"/>
        <end position="214"/>
    </location>
</feature>
<reference evidence="5" key="1">
    <citation type="journal article" date="2024" name="IScience">
        <title>Strigolactones Initiate the Formation of Haustorium-like Structures in Castilleja.</title>
        <authorList>
            <person name="Buerger M."/>
            <person name="Peterson D."/>
            <person name="Chory J."/>
        </authorList>
    </citation>
    <scope>NUCLEOTIDE SEQUENCE [LARGE SCALE GENOMIC DNA]</scope>
</reference>
<dbReference type="Pfam" id="PF14392">
    <property type="entry name" value="zf-CCHC_4"/>
    <property type="match status" value="1"/>
</dbReference>
<keyword evidence="5" id="KW-1185">Reference proteome</keyword>
<name>A0ABD3E840_9LAMI</name>
<evidence type="ECO:0000313" key="5">
    <source>
        <dbReference type="Proteomes" id="UP001632038"/>
    </source>
</evidence>
<accession>A0ABD3E840</accession>
<feature type="compositionally biased region" description="Polar residues" evidence="1">
    <location>
        <begin position="255"/>
        <end position="281"/>
    </location>
</feature>
<organism evidence="4 5">
    <name type="scientific">Castilleja foliolosa</name>
    <dbReference type="NCBI Taxonomy" id="1961234"/>
    <lineage>
        <taxon>Eukaryota</taxon>
        <taxon>Viridiplantae</taxon>
        <taxon>Streptophyta</taxon>
        <taxon>Embryophyta</taxon>
        <taxon>Tracheophyta</taxon>
        <taxon>Spermatophyta</taxon>
        <taxon>Magnoliopsida</taxon>
        <taxon>eudicotyledons</taxon>
        <taxon>Gunneridae</taxon>
        <taxon>Pentapetalae</taxon>
        <taxon>asterids</taxon>
        <taxon>lamiids</taxon>
        <taxon>Lamiales</taxon>
        <taxon>Orobanchaceae</taxon>
        <taxon>Pedicularideae</taxon>
        <taxon>Castillejinae</taxon>
        <taxon>Castilleja</taxon>
    </lineage>
</organism>
<dbReference type="PANTHER" id="PTHR31286">
    <property type="entry name" value="GLYCINE-RICH CELL WALL STRUCTURAL PROTEIN 1.8-LIKE"/>
    <property type="match status" value="1"/>
</dbReference>
<dbReference type="AlphaFoldDB" id="A0ABD3E840"/>
<evidence type="ECO:0000256" key="1">
    <source>
        <dbReference type="SAM" id="MobiDB-lite"/>
    </source>
</evidence>
<feature type="compositionally biased region" description="Polar residues" evidence="1">
    <location>
        <begin position="510"/>
        <end position="519"/>
    </location>
</feature>
<dbReference type="InterPro" id="IPR025836">
    <property type="entry name" value="Zn_knuckle_CX2CX4HX4C"/>
</dbReference>
<feature type="domain" description="DUF4283" evidence="2">
    <location>
        <begin position="27"/>
        <end position="109"/>
    </location>
</feature>
<feature type="region of interest" description="Disordered" evidence="1">
    <location>
        <begin position="437"/>
        <end position="527"/>
    </location>
</feature>
<dbReference type="PANTHER" id="PTHR31286:SF178">
    <property type="entry name" value="DUF4283 DOMAIN-CONTAINING PROTEIN"/>
    <property type="match status" value="1"/>
</dbReference>
<protein>
    <recommendedName>
        <fullName evidence="6">CCHC-type domain-containing protein</fullName>
    </recommendedName>
</protein>
<comment type="caution">
    <text evidence="4">The sequence shown here is derived from an EMBL/GenBank/DDBJ whole genome shotgun (WGS) entry which is preliminary data.</text>
</comment>
<evidence type="ECO:0000313" key="4">
    <source>
        <dbReference type="EMBL" id="KAL3649264.1"/>
    </source>
</evidence>
<dbReference type="EMBL" id="JAVIJP010000007">
    <property type="protein sequence ID" value="KAL3649264.1"/>
    <property type="molecule type" value="Genomic_DNA"/>
</dbReference>
<feature type="compositionally biased region" description="Low complexity" evidence="1">
    <location>
        <begin position="437"/>
        <end position="456"/>
    </location>
</feature>
<evidence type="ECO:0000259" key="2">
    <source>
        <dbReference type="Pfam" id="PF14111"/>
    </source>
</evidence>
<dbReference type="InterPro" id="IPR025558">
    <property type="entry name" value="DUF4283"/>
</dbReference>
<dbReference type="Proteomes" id="UP001632038">
    <property type="component" value="Unassembled WGS sequence"/>
</dbReference>
<proteinExistence type="predicted"/>
<evidence type="ECO:0000259" key="3">
    <source>
        <dbReference type="Pfam" id="PF14392"/>
    </source>
</evidence>
<dbReference type="InterPro" id="IPR040256">
    <property type="entry name" value="At4g02000-like"/>
</dbReference>